<protein>
    <submittedName>
        <fullName evidence="5">PAS domain-containing methyl-accepting chemotaxis protein</fullName>
    </submittedName>
</protein>
<dbReference type="Gene3D" id="1.10.287.950">
    <property type="entry name" value="Methyl-accepting chemotaxis protein"/>
    <property type="match status" value="1"/>
</dbReference>
<dbReference type="Pfam" id="PF08447">
    <property type="entry name" value="PAS_3"/>
    <property type="match status" value="2"/>
</dbReference>
<dbReference type="Proteomes" id="UP001187859">
    <property type="component" value="Unassembled WGS sequence"/>
</dbReference>
<dbReference type="SMART" id="SM00283">
    <property type="entry name" value="MA"/>
    <property type="match status" value="1"/>
</dbReference>
<dbReference type="InterPro" id="IPR004090">
    <property type="entry name" value="Chemotax_Me-accpt_rcpt"/>
</dbReference>
<evidence type="ECO:0000259" key="3">
    <source>
        <dbReference type="PROSITE" id="PS50111"/>
    </source>
</evidence>
<proteinExistence type="predicted"/>
<dbReference type="InterPro" id="IPR004089">
    <property type="entry name" value="MCPsignal_dom"/>
</dbReference>
<dbReference type="SUPFAM" id="SSF58104">
    <property type="entry name" value="Methyl-accepting chemotaxis protein (MCP) signaling domain"/>
    <property type="match status" value="1"/>
</dbReference>
<dbReference type="GO" id="GO:0006935">
    <property type="term" value="P:chemotaxis"/>
    <property type="evidence" value="ECO:0007669"/>
    <property type="project" value="InterPro"/>
</dbReference>
<dbReference type="Gene3D" id="3.30.450.20">
    <property type="entry name" value="PAS domain"/>
    <property type="match status" value="2"/>
</dbReference>
<feature type="domain" description="Methyl-accepting transducer" evidence="3">
    <location>
        <begin position="248"/>
        <end position="436"/>
    </location>
</feature>
<dbReference type="PANTHER" id="PTHR24422:SF10">
    <property type="entry name" value="CHEMOTAXIS PROTEIN METHYLTRANSFERASE 2"/>
    <property type="match status" value="1"/>
</dbReference>
<dbReference type="GO" id="GO:0007165">
    <property type="term" value="P:signal transduction"/>
    <property type="evidence" value="ECO:0007669"/>
    <property type="project" value="UniProtKB-KW"/>
</dbReference>
<evidence type="ECO:0000256" key="2">
    <source>
        <dbReference type="PROSITE-ProRule" id="PRU00284"/>
    </source>
</evidence>
<dbReference type="InterPro" id="IPR001610">
    <property type="entry name" value="PAC"/>
</dbReference>
<dbReference type="AlphaFoldDB" id="A0AAE4TLT0"/>
<feature type="domain" description="PAC" evidence="4">
    <location>
        <begin position="211"/>
        <end position="263"/>
    </location>
</feature>
<dbReference type="NCBIfam" id="TIGR00229">
    <property type="entry name" value="sensory_box"/>
    <property type="match status" value="2"/>
</dbReference>
<dbReference type="PANTHER" id="PTHR24422">
    <property type="entry name" value="CHEMOTAXIS PROTEIN METHYLTRANSFERASE"/>
    <property type="match status" value="1"/>
</dbReference>
<keyword evidence="1 2" id="KW-0807">Transducer</keyword>
<dbReference type="InterPro" id="IPR013655">
    <property type="entry name" value="PAS_fold_3"/>
</dbReference>
<dbReference type="CDD" id="cd00130">
    <property type="entry name" value="PAS"/>
    <property type="match status" value="2"/>
</dbReference>
<evidence type="ECO:0000313" key="6">
    <source>
        <dbReference type="Proteomes" id="UP001187859"/>
    </source>
</evidence>
<dbReference type="InterPro" id="IPR000014">
    <property type="entry name" value="PAS"/>
</dbReference>
<dbReference type="PROSITE" id="PS50111">
    <property type="entry name" value="CHEMOTAXIS_TRANSDUC_2"/>
    <property type="match status" value="1"/>
</dbReference>
<dbReference type="RefSeq" id="WP_037421917.1">
    <property type="nucleotide sequence ID" value="NZ_AP026732.1"/>
</dbReference>
<dbReference type="GO" id="GO:0016020">
    <property type="term" value="C:membrane"/>
    <property type="evidence" value="ECO:0007669"/>
    <property type="project" value="InterPro"/>
</dbReference>
<dbReference type="GO" id="GO:0004888">
    <property type="term" value="F:transmembrane signaling receptor activity"/>
    <property type="evidence" value="ECO:0007669"/>
    <property type="project" value="InterPro"/>
</dbReference>
<dbReference type="InterPro" id="IPR050903">
    <property type="entry name" value="Bact_Chemotaxis_MeTrfase"/>
</dbReference>
<dbReference type="InterPro" id="IPR000700">
    <property type="entry name" value="PAS-assoc_C"/>
</dbReference>
<evidence type="ECO:0000313" key="5">
    <source>
        <dbReference type="EMBL" id="MDV5391642.1"/>
    </source>
</evidence>
<sequence length="436" mass="48647">MFNSSLRKSLEISETKRKEAEATIDSIKDCIATIEFSPEGVVIDANHIFLNEIGYSLHEIVGKHHRLFCSSELANSPSYQQFWTSLKSGQPKEGNFQRFRKDGEEVWLRATYFPIKMDGKVIKIMKIASDITQDKHKLDDQMAIFTALNRAQAIIEFKPDGTILQANEKFLKTMGYQAAQIVGKHHRILCFDAFYQQNPRFWDELKHGRYQQGLFERKNAYGNSVWLEAVYNPVVDENGKVVKVIKFASDITKRIEQSHAVRQAADIALETSQLTVEQAIEGVKLLDATVNTSNAIAEQTVKTTKSITQLNEQSQSIQAIVATISSIADQTNLLALNAAIEAARAGEQGRGFAVVADEVRQLAARTSKSTNEIAAVVEKNSQLTASATSMMNEVERIAEQGKQQLVEVTTVMSHIRTGAENVANTVSQLSIDEQHR</sequence>
<dbReference type="EMBL" id="JASGOQ010000001">
    <property type="protein sequence ID" value="MDV5391642.1"/>
    <property type="molecule type" value="Genomic_DNA"/>
</dbReference>
<gene>
    <name evidence="5" type="ORF">QM089_15600</name>
</gene>
<dbReference type="Pfam" id="PF00015">
    <property type="entry name" value="MCPsignal"/>
    <property type="match status" value="1"/>
</dbReference>
<evidence type="ECO:0000259" key="4">
    <source>
        <dbReference type="PROSITE" id="PS50113"/>
    </source>
</evidence>
<organism evidence="5 6">
    <name type="scientific">Shewanella xiamenensis</name>
    <dbReference type="NCBI Taxonomy" id="332186"/>
    <lineage>
        <taxon>Bacteria</taxon>
        <taxon>Pseudomonadati</taxon>
        <taxon>Pseudomonadota</taxon>
        <taxon>Gammaproteobacteria</taxon>
        <taxon>Alteromonadales</taxon>
        <taxon>Shewanellaceae</taxon>
        <taxon>Shewanella</taxon>
    </lineage>
</organism>
<dbReference type="PROSITE" id="PS50113">
    <property type="entry name" value="PAC"/>
    <property type="match status" value="1"/>
</dbReference>
<name>A0AAE4TLT0_9GAMM</name>
<evidence type="ECO:0000256" key="1">
    <source>
        <dbReference type="ARBA" id="ARBA00023224"/>
    </source>
</evidence>
<comment type="caution">
    <text evidence="5">The sequence shown here is derived from an EMBL/GenBank/DDBJ whole genome shotgun (WGS) entry which is preliminary data.</text>
</comment>
<reference evidence="5" key="1">
    <citation type="submission" date="2023-05" db="EMBL/GenBank/DDBJ databases">
        <title>Colonisation of extended spectrum b-lactamase- and carbapenemase-producing bacteria on hospital surfaces from low- and middle-income countries.</title>
        <authorList>
            <person name="Nieto-Rosado M."/>
            <person name="Sands K."/>
            <person name="Iregbu K."/>
            <person name="Zahra R."/>
            <person name="Mazarati J.B."/>
            <person name="Mehtar S."/>
            <person name="Barnards-Group B."/>
            <person name="Walsh T.R."/>
        </authorList>
    </citation>
    <scope>NUCLEOTIDE SEQUENCE</scope>
    <source>
        <strain evidence="5">PP-E493</strain>
    </source>
</reference>
<accession>A0AAE4TLT0</accession>
<dbReference type="CDD" id="cd11386">
    <property type="entry name" value="MCP_signal"/>
    <property type="match status" value="1"/>
</dbReference>
<dbReference type="PRINTS" id="PR00260">
    <property type="entry name" value="CHEMTRNSDUCR"/>
</dbReference>
<dbReference type="InterPro" id="IPR035965">
    <property type="entry name" value="PAS-like_dom_sf"/>
</dbReference>
<dbReference type="SMART" id="SM00086">
    <property type="entry name" value="PAC"/>
    <property type="match status" value="2"/>
</dbReference>
<dbReference type="SUPFAM" id="SSF55785">
    <property type="entry name" value="PYP-like sensor domain (PAS domain)"/>
    <property type="match status" value="2"/>
</dbReference>